<reference evidence="3 4" key="1">
    <citation type="journal article" date="2024" name="Commun. Biol.">
        <title>Comparative genomic analysis of thermophilic fungi reveals convergent evolutionary adaptations and gene losses.</title>
        <authorList>
            <person name="Steindorff A.S."/>
            <person name="Aguilar-Pontes M.V."/>
            <person name="Robinson A.J."/>
            <person name="Andreopoulos B."/>
            <person name="LaButti K."/>
            <person name="Kuo A."/>
            <person name="Mondo S."/>
            <person name="Riley R."/>
            <person name="Otillar R."/>
            <person name="Haridas S."/>
            <person name="Lipzen A."/>
            <person name="Grimwood J."/>
            <person name="Schmutz J."/>
            <person name="Clum A."/>
            <person name="Reid I.D."/>
            <person name="Moisan M.C."/>
            <person name="Butler G."/>
            <person name="Nguyen T.T.M."/>
            <person name="Dewar K."/>
            <person name="Conant G."/>
            <person name="Drula E."/>
            <person name="Henrissat B."/>
            <person name="Hansel C."/>
            <person name="Singer S."/>
            <person name="Hutchinson M.I."/>
            <person name="de Vries R.P."/>
            <person name="Natvig D.O."/>
            <person name="Powell A.J."/>
            <person name="Tsang A."/>
            <person name="Grigoriev I.V."/>
        </authorList>
    </citation>
    <scope>NUCLEOTIDE SEQUENCE [LARGE SCALE GENOMIC DNA]</scope>
    <source>
        <strain evidence="3 4">ATCC 24622</strain>
    </source>
</reference>
<evidence type="ECO:0000313" key="4">
    <source>
        <dbReference type="Proteomes" id="UP001586593"/>
    </source>
</evidence>
<dbReference type="InterPro" id="IPR050791">
    <property type="entry name" value="Aldo-Keto_reductase"/>
</dbReference>
<accession>A0ABR3W3V9</accession>
<organism evidence="3 4">
    <name type="scientific">Phialemonium thermophilum</name>
    <dbReference type="NCBI Taxonomy" id="223376"/>
    <lineage>
        <taxon>Eukaryota</taxon>
        <taxon>Fungi</taxon>
        <taxon>Dikarya</taxon>
        <taxon>Ascomycota</taxon>
        <taxon>Pezizomycotina</taxon>
        <taxon>Sordariomycetes</taxon>
        <taxon>Sordariomycetidae</taxon>
        <taxon>Cephalothecales</taxon>
        <taxon>Cephalothecaceae</taxon>
        <taxon>Phialemonium</taxon>
    </lineage>
</organism>
<feature type="domain" description="NADP-dependent oxidoreductase" evidence="2">
    <location>
        <begin position="18"/>
        <end position="314"/>
    </location>
</feature>
<dbReference type="Proteomes" id="UP001586593">
    <property type="component" value="Unassembled WGS sequence"/>
</dbReference>
<proteinExistence type="predicted"/>
<dbReference type="Gene3D" id="3.20.20.100">
    <property type="entry name" value="NADP-dependent oxidoreductase domain"/>
    <property type="match status" value="1"/>
</dbReference>
<evidence type="ECO:0000313" key="3">
    <source>
        <dbReference type="EMBL" id="KAL1852458.1"/>
    </source>
</evidence>
<dbReference type="EMBL" id="JAZHXJ010000739">
    <property type="protein sequence ID" value="KAL1852458.1"/>
    <property type="molecule type" value="Genomic_DNA"/>
</dbReference>
<name>A0ABR3W3V9_9PEZI</name>
<dbReference type="PANTHER" id="PTHR43625">
    <property type="entry name" value="AFLATOXIN B1 ALDEHYDE REDUCTASE"/>
    <property type="match status" value="1"/>
</dbReference>
<dbReference type="PANTHER" id="PTHR43625:SF40">
    <property type="entry name" value="ALDO-KETO REDUCTASE YAKC [NADP(+)]"/>
    <property type="match status" value="1"/>
</dbReference>
<dbReference type="Pfam" id="PF00248">
    <property type="entry name" value="Aldo_ket_red"/>
    <property type="match status" value="1"/>
</dbReference>
<dbReference type="PRINTS" id="PR00069">
    <property type="entry name" value="ALDKETRDTASE"/>
</dbReference>
<keyword evidence="4" id="KW-1185">Reference proteome</keyword>
<dbReference type="InterPro" id="IPR036812">
    <property type="entry name" value="NAD(P)_OxRdtase_dom_sf"/>
</dbReference>
<comment type="caution">
    <text evidence="3">The sequence shown here is derived from an EMBL/GenBank/DDBJ whole genome shotgun (WGS) entry which is preliminary data.</text>
</comment>
<dbReference type="InterPro" id="IPR023210">
    <property type="entry name" value="NADP_OxRdtase_dom"/>
</dbReference>
<sequence>MPVKKVPLGKNGPLVPAMGLGLMGMSVPSYGAFPGDEERFAILDRALELGSTFWDSSDLYGDSEELIGKWFKRTGKRDQIFLATKWGFTNGFTNVDSSAAHCKEACAASLKRLGVDTIDLYYLHAANPQTPIEESVRAMAELKAEGKIRYLGVSNISSASLRRACKVAPISAIQIEYSLFVREIEGPEGTNLLATARELGVAVVAYSPLGRGVLTATFGSGQPLGEGSDMRPQVMPFFMGENRAKNERVVRQLQTWADKKGCSVTQLAIAWLLKQGDDVIPIPGTKKIKYLEENWAALDVALTDQEEREIRAFIESSEIAGSGKPAQFADGYYVDTKEESS</sequence>
<gene>
    <name evidence="3" type="ORF">VTK73DRAFT_9211</name>
</gene>
<protein>
    <recommendedName>
        <fullName evidence="2">NADP-dependent oxidoreductase domain-containing protein</fullName>
    </recommendedName>
</protein>
<keyword evidence="1" id="KW-0560">Oxidoreductase</keyword>
<dbReference type="SUPFAM" id="SSF51430">
    <property type="entry name" value="NAD(P)-linked oxidoreductase"/>
    <property type="match status" value="1"/>
</dbReference>
<evidence type="ECO:0000256" key="1">
    <source>
        <dbReference type="ARBA" id="ARBA00023002"/>
    </source>
</evidence>
<dbReference type="InterPro" id="IPR020471">
    <property type="entry name" value="AKR"/>
</dbReference>
<evidence type="ECO:0000259" key="2">
    <source>
        <dbReference type="Pfam" id="PF00248"/>
    </source>
</evidence>